<evidence type="ECO:0000313" key="17">
    <source>
        <dbReference type="EMBL" id="MWT84864.1"/>
    </source>
</evidence>
<evidence type="ECO:0000313" key="13">
    <source>
        <dbReference type="EMBL" id="MIB62543.1"/>
    </source>
</evidence>
<dbReference type="Proteomes" id="UP000471490">
    <property type="component" value="Unassembled WGS sequence"/>
</dbReference>
<evidence type="ECO:0000313" key="4">
    <source>
        <dbReference type="EMBL" id="AYM25241.1"/>
    </source>
</evidence>
<evidence type="ECO:0000313" key="29">
    <source>
        <dbReference type="Proteomes" id="UP000271175"/>
    </source>
</evidence>
<evidence type="ECO:0000313" key="5">
    <source>
        <dbReference type="EMBL" id="EFB3617858.1"/>
    </source>
</evidence>
<evidence type="ECO:0000313" key="38">
    <source>
        <dbReference type="Proteomes" id="UP000486847"/>
    </source>
</evidence>
<reference evidence="20 36" key="15">
    <citation type="journal article" date="2020" name="Int. J. Nanomedicine">
        <title>Consequences Of Long-Term Bacteria's Exposure To Silver Nanoformulations With Different PhysicoChemical Properties.</title>
        <authorList>
            <person name="Kedziora A."/>
            <person name="Wernecki M."/>
            <person name="Korzekwa K."/>
            <person name="Speruda M."/>
            <person name="Gerasymchuk Y."/>
            <person name="Lukowiak A."/>
            <person name="Bugla-Ploskonska G."/>
        </authorList>
    </citation>
    <scope>NUCLEOTIDE SEQUENCE [LARGE SCALE GENOMIC DNA]</scope>
    <source>
        <strain evidence="20 36">ATCC 11230</strain>
    </source>
</reference>
<dbReference type="Proteomes" id="UP000288459">
    <property type="component" value="Unassembled WGS sequence"/>
</dbReference>
<evidence type="ECO:0000313" key="3">
    <source>
        <dbReference type="EMBL" id="ASF79920.1"/>
    </source>
</evidence>
<evidence type="ECO:0000313" key="36">
    <source>
        <dbReference type="Proteomes" id="UP000471490"/>
    </source>
</evidence>
<protein>
    <submittedName>
        <fullName evidence="3 9">RepA</fullName>
    </submittedName>
    <submittedName>
        <fullName evidence="23">Putative RepFIB replication protein A</fullName>
    </submittedName>
    <submittedName>
        <fullName evidence="10">RepB family plasmid replication initiator protein</fullName>
    </submittedName>
    <submittedName>
        <fullName evidence="4">Replication protein RepA</fullName>
    </submittedName>
</protein>
<geneLocation type="plasmid" evidence="21">
    <name>pNCYU-26-73-2</name>
</geneLocation>
<reference evidence="12" key="20">
    <citation type="submission" date="2023-07" db="EMBL/GenBank/DDBJ databases">
        <title>High risk of intestinal colonization with ESBL-producing Escherichia coli among soldiers of military contingents in specific geographic regions.</title>
        <authorList>
            <person name="Literacka E."/>
        </authorList>
    </citation>
    <scope>NUCLEOTIDE SEQUENCE</scope>
    <source>
        <strain evidence="12">66</strain>
    </source>
</reference>
<dbReference type="Proteomes" id="UP000622722">
    <property type="component" value="Unassembled WGS sequence"/>
</dbReference>
<geneLocation type="plasmid" evidence="4">
    <name>pCHL5009T-88k</name>
</geneLocation>
<evidence type="ECO:0000313" key="8">
    <source>
        <dbReference type="EMBL" id="EMM9724251.1"/>
    </source>
</evidence>
<organism evidence="9 26">
    <name type="scientific">Escherichia coli</name>
    <dbReference type="NCBI Taxonomy" id="562"/>
    <lineage>
        <taxon>Bacteria</taxon>
        <taxon>Pseudomonadati</taxon>
        <taxon>Pseudomonadota</taxon>
        <taxon>Gammaproteobacteria</taxon>
        <taxon>Enterobacterales</taxon>
        <taxon>Enterobacteriaceae</taxon>
        <taxon>Escherichia</taxon>
    </lineage>
</organism>
<dbReference type="Proteomes" id="UP000050556">
    <property type="component" value="Unassembled WGS sequence"/>
</dbReference>
<evidence type="ECO:0000313" key="41">
    <source>
        <dbReference type="Proteomes" id="UP000531761"/>
    </source>
</evidence>
<reference evidence="7 39" key="16">
    <citation type="submission" date="2020-04" db="EMBL/GenBank/DDBJ databases">
        <authorList>
            <consortium name="GenomeTrakr network: Whole genome sequencing for foodborne pathogen traceback"/>
        </authorList>
    </citation>
    <scope>NUCLEOTIDE SEQUENCE [LARGE SCALE GENOMIC DNA]</scope>
    <source>
        <strain evidence="5 42">PSU-1859</strain>
        <strain evidence="6 40">PSU-2072</strain>
        <strain evidence="7 39">PSU-2464</strain>
    </source>
</reference>
<reference evidence="13 29" key="7">
    <citation type="submission" date="2018-10" db="EMBL/GenBank/DDBJ databases">
        <authorList>
            <consortium name="NARMS: The National Antimicrobial Resistance Monitoring System"/>
        </authorList>
    </citation>
    <scope>NUCLEOTIDE SEQUENCE [LARGE SCALE GENOMIC DNA]</scope>
    <source>
        <strain evidence="13 29">CVM N17EC0276</strain>
    </source>
</reference>
<dbReference type="Proteomes" id="UP000447081">
    <property type="component" value="Unassembled WGS sequence"/>
</dbReference>
<reference evidence="8" key="21">
    <citation type="submission" date="2024-02" db="EMBL/GenBank/DDBJ databases">
        <authorList>
            <consortium name="Clinical and Environmental Microbiology Branch: Whole genome sequencing antimicrobial resistance pathogens in the healthcare setting"/>
        </authorList>
    </citation>
    <scope>NUCLEOTIDE SEQUENCE</scope>
    <source>
        <strain evidence="8">2023QG-00028</strain>
    </source>
</reference>
<evidence type="ECO:0000313" key="15">
    <source>
        <dbReference type="EMBL" id="MQK26966.1"/>
    </source>
</evidence>
<evidence type="ECO:0000313" key="22">
    <source>
        <dbReference type="EMBL" id="RVE16388.1"/>
    </source>
</evidence>
<dbReference type="Proteomes" id="UP000519182">
    <property type="component" value="Unassembled WGS sequence"/>
</dbReference>
<reference evidence="24 32" key="10">
    <citation type="submission" date="2019-08" db="EMBL/GenBank/DDBJ databases">
        <title>Whole genome analysis of cultivated E. coli strains isolated from CD patients and healthy donors.</title>
        <authorList>
            <person name="Siniagina M.N."/>
            <person name="Markelova M.I."/>
            <person name="Laikov A.V."/>
            <person name="Boulygina E.A."/>
            <person name="Khusnutdinova D.R."/>
            <person name="Kharchenko A."/>
            <person name="Grigoryeva T.V."/>
        </authorList>
    </citation>
    <scope>NUCLEOTIDE SEQUENCE [LARGE SCALE GENOMIC DNA]</scope>
    <source>
        <strain evidence="24 32">3_77_5</strain>
    </source>
</reference>
<evidence type="ECO:0000313" key="23">
    <source>
        <dbReference type="EMBL" id="STJ52130.1"/>
    </source>
</evidence>
<dbReference type="EMBL" id="AATJYL010000039">
    <property type="protein sequence ID" value="EFM1447419.1"/>
    <property type="molecule type" value="Genomic_DNA"/>
</dbReference>
<dbReference type="EMBL" id="RYCF01000131">
    <property type="protein sequence ID" value="MQK26966.1"/>
    <property type="molecule type" value="Genomic_DNA"/>
</dbReference>
<dbReference type="EMBL" id="JABWMK020000103">
    <property type="protein sequence ID" value="MBB2469426.1"/>
    <property type="molecule type" value="Genomic_DNA"/>
</dbReference>
<evidence type="ECO:0000313" key="34">
    <source>
        <dbReference type="Proteomes" id="UP000436141"/>
    </source>
</evidence>
<dbReference type="Proteomes" id="UP000359125">
    <property type="component" value="Unassembled WGS sequence"/>
</dbReference>
<evidence type="ECO:0000313" key="39">
    <source>
        <dbReference type="Proteomes" id="UP000519182"/>
    </source>
</evidence>
<evidence type="ECO:0000313" key="12">
    <source>
        <dbReference type="EMBL" id="MDO2576416.1"/>
    </source>
</evidence>
<reference evidence="11 41" key="18">
    <citation type="submission" date="2020-08" db="EMBL/GenBank/DDBJ databases">
        <title>Draft genome sequences of isolates of diverse host origin from the E. coli Reference Center.</title>
        <authorList>
            <person name="Lacher D.W."/>
            <person name="Mammel M.K."/>
            <person name="Gangiredla J."/>
            <person name="Gebru S.T."/>
            <person name="Barnaba T.J."/>
            <person name="Majowicz S.A."/>
            <person name="Dudley E.G."/>
        </authorList>
    </citation>
    <scope>NUCLEOTIDE SEQUENCE [LARGE SCALE GENOMIC DNA]</scope>
    <source>
        <strain evidence="11 41">10.0349</strain>
    </source>
</reference>
<evidence type="ECO:0000313" key="28">
    <source>
        <dbReference type="Proteomes" id="UP000270045"/>
    </source>
</evidence>
<evidence type="ECO:0000313" key="31">
    <source>
        <dbReference type="Proteomes" id="UP000321299"/>
    </source>
</evidence>
<accession>A0A024KY29</accession>
<dbReference type="Proteomes" id="UP000531761">
    <property type="component" value="Unassembled WGS sequence"/>
</dbReference>
<reference evidence="34 35" key="13">
    <citation type="submission" date="2019-12" db="EMBL/GenBank/DDBJ databases">
        <title>Enteriobacteria Tanzani isolates_10434.</title>
        <authorList>
            <person name="Subbiah M."/>
            <person name="Call D."/>
        </authorList>
    </citation>
    <scope>NUCLEOTIDE SEQUENCE [LARGE SCALE GENOMIC DNA]</scope>
    <source>
        <strain evidence="18 34">10434wD1</strain>
        <strain evidence="19 35">10434wG3</strain>
    </source>
</reference>
<dbReference type="EMBL" id="ROAL01000020">
    <property type="protein sequence ID" value="MIB62543.1"/>
    <property type="molecule type" value="Genomic_DNA"/>
</dbReference>
<dbReference type="Proteomes" id="UP000321299">
    <property type="component" value="Plasmid pNCYU-26-73-2"/>
</dbReference>
<comment type="similarity">
    <text evidence="1">Belongs to the initiator RepB protein family.</text>
</comment>
<dbReference type="GO" id="GO:0003887">
    <property type="term" value="F:DNA-directed DNA polymerase activity"/>
    <property type="evidence" value="ECO:0007669"/>
    <property type="project" value="InterPro"/>
</dbReference>
<dbReference type="EMBL" id="RTJF01000021">
    <property type="protein sequence ID" value="MJL94576.1"/>
    <property type="molecule type" value="Genomic_DNA"/>
</dbReference>
<reference evidence="3" key="2">
    <citation type="submission" date="2017-04" db="EMBL/GenBank/DDBJ databases">
        <title>Characterization of IncA/C2 plasmids, encoding IMP-like metallo-beta-lactamases, recovered from silver gulls in Australia.</title>
        <authorList>
            <person name="Papagiannitsis C.C."/>
            <person name="Dolejska M."/>
        </authorList>
    </citation>
    <scope>NUCLEOTIDE SEQUENCE</scope>
    <source>
        <strain evidence="3">Ec9</strain>
        <plasmid evidence="3">pEc9</plasmid>
    </source>
</reference>
<geneLocation type="plasmid" evidence="10">
    <name>pRHBSTW-00474_9</name>
</geneLocation>
<dbReference type="EMBL" id="CP032939">
    <property type="protein sequence ID" value="AYM25241.1"/>
    <property type="molecule type" value="Genomic_DNA"/>
</dbReference>
<dbReference type="EMBL" id="KY887590">
    <property type="protein sequence ID" value="ASF79920.1"/>
    <property type="molecule type" value="Genomic_DNA"/>
</dbReference>
<dbReference type="Proteomes" id="UP001173661">
    <property type="component" value="Unassembled WGS sequence"/>
</dbReference>
<dbReference type="EMBL" id="AASFMQ010000049">
    <property type="protein sequence ID" value="EFB3617858.1"/>
    <property type="molecule type" value="Genomic_DNA"/>
</dbReference>
<evidence type="ECO:0000313" key="43">
    <source>
        <dbReference type="Proteomes" id="UP001179946"/>
    </source>
</evidence>
<dbReference type="EMBL" id="CP122640">
    <property type="protein sequence ID" value="WHI05003.1"/>
    <property type="molecule type" value="Genomic_DNA"/>
</dbReference>
<dbReference type="AlphaFoldDB" id="A0A024KY29"/>
<dbReference type="EMBL" id="JAUKXU010000021">
    <property type="protein sequence ID" value="MDO2576416.1"/>
    <property type="molecule type" value="Genomic_DNA"/>
</dbReference>
<dbReference type="RefSeq" id="WP_001076427.1">
    <property type="nucleotide sequence ID" value="NZ_AP022163.1"/>
</dbReference>
<evidence type="ECO:0000313" key="25">
    <source>
        <dbReference type="EMBL" id="WHI05003.1"/>
    </source>
</evidence>
<evidence type="ECO:0000313" key="7">
    <source>
        <dbReference type="EMBL" id="EFM1447419.1"/>
    </source>
</evidence>
<reference evidence="25" key="19">
    <citation type="journal article" date="2023" name="Front. Microbiol.">
        <title>Virotyping and genetic antimicrobial susceptibility testing of porcine ETEC/STEC strains and associated plasmid types.</title>
        <authorList>
            <person name="Vereecke N."/>
            <person name="Van Hoorde S."/>
            <person name="Sperling D."/>
            <person name="Theuns S."/>
            <person name="Devriendt B."/>
            <person name="Cox E."/>
        </authorList>
    </citation>
    <scope>NUCLEOTIDE SEQUENCE</scope>
    <source>
        <strain evidence="25">ETEC4085</strain>
        <plasmid evidence="25 43">unnamed6</plasmid>
    </source>
</reference>
<dbReference type="SMR" id="A0A024KY29"/>
<evidence type="ECO:0000313" key="6">
    <source>
        <dbReference type="EMBL" id="EFH6652174.1"/>
    </source>
</evidence>
<dbReference type="EMBL" id="VSBS01000061">
    <property type="protein sequence ID" value="TXT03160.1"/>
    <property type="molecule type" value="Genomic_DNA"/>
</dbReference>
<accession>A0A2A2XEN3</accession>
<evidence type="ECO:0000313" key="27">
    <source>
        <dbReference type="Proteomes" id="UP000254785"/>
    </source>
</evidence>
<dbReference type="EMBL" id="LDYI01000147">
    <property type="protein sequence ID" value="KPO06295.1"/>
    <property type="molecule type" value="Genomic_DNA"/>
</dbReference>
<geneLocation type="plasmid" evidence="28">
    <name>pchl5009t-88k</name>
</geneLocation>
<dbReference type="GO" id="GO:0006270">
    <property type="term" value="P:DNA replication initiation"/>
    <property type="evidence" value="ECO:0007669"/>
    <property type="project" value="InterPro"/>
</dbReference>
<reference evidence="21 31" key="9">
    <citation type="submission" date="2019-08" db="EMBL/GenBank/DDBJ databases">
        <title>Plasmid- and chromosome-located mcr-3 in mcr-1-positive Escherichia coli from diseased swine, Taiwan.</title>
        <authorList>
            <person name="Hsu C.-Y."/>
            <person name="Huang W.-C."/>
            <person name="Lauderdale T.-L."/>
        </authorList>
    </citation>
    <scope>NUCLEOTIDE SEQUENCE [LARGE SCALE GENOMIC DNA]</scope>
    <source>
        <strain evidence="21 31">NCYU-26-73</strain>
        <plasmid evidence="21">pNCYU-26-73-2</plasmid>
        <plasmid evidence="31">pncyu-26-73-2</plasmid>
    </source>
</reference>
<dbReference type="EMBL" id="WTRN01000059">
    <property type="protein sequence ID" value="MWT84864.1"/>
    <property type="molecule type" value="Genomic_DNA"/>
</dbReference>
<dbReference type="EMBL" id="JABXPW010000009">
    <property type="protein sequence ID" value="MBA7721539.1"/>
    <property type="molecule type" value="Genomic_DNA"/>
</dbReference>
<evidence type="ECO:0000313" key="21">
    <source>
        <dbReference type="EMBL" id="QED76312.1"/>
    </source>
</evidence>
<dbReference type="Proteomes" id="UP000271175">
    <property type="component" value="Unassembled WGS sequence"/>
</dbReference>
<dbReference type="PATRIC" id="fig|562.10474.peg.4781"/>
<evidence type="ECO:0000313" key="24">
    <source>
        <dbReference type="EMBL" id="TXT03160.1"/>
    </source>
</evidence>
<dbReference type="Proteomes" id="UP000885382">
    <property type="component" value="Unassembled WGS sequence"/>
</dbReference>
<evidence type="ECO:0000313" key="32">
    <source>
        <dbReference type="Proteomes" id="UP000321461"/>
    </source>
</evidence>
<dbReference type="GeneID" id="99780046"/>
<reference evidence="14" key="5">
    <citation type="submission" date="2018-06" db="EMBL/GenBank/DDBJ databases">
        <authorList>
            <person name="Ashton P.M."/>
            <person name="Dallman T."/>
            <person name="Nair S."/>
            <person name="De Pinna E."/>
            <person name="Peters T."/>
            <person name="Grant K."/>
        </authorList>
    </citation>
    <scope>NUCLEOTIDE SEQUENCE [LARGE SCALE GENOMIC DNA]</scope>
    <source>
        <strain evidence="14">462023</strain>
    </source>
</reference>
<evidence type="ECO:0000313" key="42">
    <source>
        <dbReference type="Proteomes" id="UP000543252"/>
    </source>
</evidence>
<evidence type="ECO:0000259" key="2">
    <source>
        <dbReference type="Pfam" id="PF01051"/>
    </source>
</evidence>
<reference evidence="10" key="17">
    <citation type="submission" date="2020-06" db="EMBL/GenBank/DDBJ databases">
        <title>REHAB project genomes.</title>
        <authorList>
            <person name="Shaw L.P."/>
        </authorList>
    </citation>
    <scope>NUCLEOTIDE SEQUENCE</scope>
    <source>
        <strain evidence="10">RHBSTW-00474</strain>
        <plasmid evidence="10">pRHBSTW-00474_9</plasmid>
    </source>
</reference>
<dbReference type="EMBL" id="UGDC01000001">
    <property type="protein sequence ID" value="STJ52130.1"/>
    <property type="molecule type" value="Genomic_DNA"/>
</dbReference>
<sequence length="286" mass="32220">MNQSFISDILYADIESKAKELTVNSNNTVQPVALMRLGVFVPKPSKSKGESKEIDATKAFSQLEIAKAEGYDDIKITGPRLDMDTDFKTWIGVIYAFSKYGLSSNTIQLSFQEFAKACGFPSKRLDAKLRLTIHESLGRLRNKGIAFKRGKDAKGGYQTGLLKVGRFDADLDLIELEADSKLWELFQLDYRVLLQHHALRALPKKEAAQAIYTFIESLPQNPLPLSFARIRERLALQSAVGEQNRIIKKAIEQLKTIGYLDCSIEKKGRESFVIVHSRNPKLKLPE</sequence>
<geneLocation type="plasmid" evidence="25 43">
    <name>unnamed6</name>
</geneLocation>
<feature type="domain" description="Initiator Rep protein WH1" evidence="2">
    <location>
        <begin position="94"/>
        <end position="215"/>
    </location>
</feature>
<dbReference type="EMBL" id="WUIG01000018">
    <property type="protein sequence ID" value="MXJ07521.1"/>
    <property type="molecule type" value="Genomic_DNA"/>
</dbReference>
<evidence type="ECO:0000313" key="19">
    <source>
        <dbReference type="EMBL" id="MXJ07521.1"/>
    </source>
</evidence>
<dbReference type="Proteomes" id="UP000254785">
    <property type="component" value="Unassembled WGS sequence"/>
</dbReference>
<evidence type="ECO:0000313" key="18">
    <source>
        <dbReference type="EMBL" id="MXI74267.1"/>
    </source>
</evidence>
<evidence type="ECO:0000313" key="37">
    <source>
        <dbReference type="Proteomes" id="UP000480485"/>
    </source>
</evidence>
<reference evidence="16 38" key="12">
    <citation type="submission" date="2019-10" db="EMBL/GenBank/DDBJ databases">
        <title>Comparative genomic analysis of antimicrobial resistant Escherichia coli of diverse origin.</title>
        <authorList>
            <person name="Ghatak S."/>
            <person name="Milton A.P."/>
            <person name="Rhetso K."/>
            <person name="Purkait D."/>
            <person name="Das S."/>
            <person name="Puro K.-U."/>
            <person name="Shakuntala I."/>
            <person name="Sen A."/>
            <person name="Sanjukta R."/>
            <person name="Priya G.B."/>
            <person name="Mawlong M."/>
            <person name="Lyngdoh V."/>
            <person name="Rynghang J."/>
            <person name="Mawphlang B.L."/>
        </authorList>
    </citation>
    <scope>NUCLEOTIDE SEQUENCE [LARGE SCALE GENOMIC DNA]</scope>
    <source>
        <strain evidence="16 38">SE161</strain>
    </source>
</reference>
<reference evidence="23 27" key="4">
    <citation type="submission" date="2018-06" db="EMBL/GenBank/DDBJ databases">
        <authorList>
            <consortium name="Pathogen Informatics"/>
            <person name="Doyle S."/>
        </authorList>
    </citation>
    <scope>NUCLEOTIDE SEQUENCE [LARGE SCALE GENOMIC DNA]</scope>
    <source>
        <strain evidence="23 27">NCTC9117</strain>
    </source>
</reference>
<dbReference type="EMBL" id="VLTB01000519">
    <property type="protein sequence ID" value="NDR95414.1"/>
    <property type="molecule type" value="Genomic_DNA"/>
</dbReference>
<dbReference type="Proteomes" id="UP000436141">
    <property type="component" value="Unassembled WGS sequence"/>
</dbReference>
<evidence type="ECO:0000313" key="14">
    <source>
        <dbReference type="EMBL" id="MJL94576.1"/>
    </source>
</evidence>
<reference evidence="17 37" key="14">
    <citation type="submission" date="2019-12" db="EMBL/GenBank/DDBJ databases">
        <title>Enteriobacteria Tanzani isolates_8377-8380.</title>
        <authorList>
            <person name="Subbiah M."/>
            <person name="Call D."/>
        </authorList>
    </citation>
    <scope>NUCLEOTIDE SEQUENCE [LARGE SCALE GENOMIC DNA]</scope>
    <source>
        <strain evidence="17 37">8378wC7</strain>
    </source>
</reference>
<dbReference type="Proteomes" id="UP000543252">
    <property type="component" value="Unassembled WGS sequence"/>
</dbReference>
<dbReference type="Proteomes" id="UP000270045">
    <property type="component" value="Plasmid pCHL5009T-88k"/>
</dbReference>
<gene>
    <name evidence="8" type="primary">repA</name>
    <name evidence="9" type="ORF">ACU57_22955</name>
    <name evidence="22" type="ORF">CIG67_02090</name>
    <name evidence="4" type="ORF">D9C02_25730</name>
    <name evidence="13" type="ORF">D9E49_19500</name>
    <name evidence="14" type="ORF">DNX30_17735</name>
    <name evidence="15" type="ORF">EIZ93_22355</name>
    <name evidence="16" type="ORF">F9B07_25525</name>
    <name evidence="20" type="ORF">FPI65_30260</name>
    <name evidence="5" type="ORF">FPS11_23555</name>
    <name evidence="21" type="ORF">FTV93_27380</name>
    <name evidence="24" type="ORF">FWK02_03420</name>
    <name evidence="6" type="ORF">GNW61_26195</name>
    <name evidence="17" type="ORF">GP954_06735</name>
    <name evidence="18" type="ORF">GRW05_08245</name>
    <name evidence="19" type="ORF">GRW24_03335</name>
    <name evidence="11" type="ORF">HEP30_025770</name>
    <name evidence="7" type="ORF">HEP34_003810</name>
    <name evidence="10" type="ORF">HV209_23810</name>
    <name evidence="23" type="ORF">NCTC9117_00114</name>
    <name evidence="8" type="ORF">PWL68_004456</name>
    <name evidence="12" type="ORF">Q2V20_20085</name>
    <name evidence="25" type="ORF">QDW62_28550</name>
</gene>
<keyword evidence="3" id="KW-0614">Plasmid</keyword>
<dbReference type="Proteomes" id="UP001179946">
    <property type="component" value="Plasmid unnamed6"/>
</dbReference>
<reference evidence="4 28" key="6">
    <citation type="submission" date="2018-10" db="EMBL/GenBank/DDBJ databases">
        <title>First identification of the mcr gene in New Zealand.</title>
        <authorList>
            <person name="Creighton J."/>
            <person name="Anderson T."/>
            <person name="Howard J."/>
            <person name="Heffernan H."/>
            <person name="Freeman J."/>
        </authorList>
    </citation>
    <scope>NUCLEOTIDE SEQUENCE [LARGE SCALE GENOMIC DNA]</scope>
    <source>
        <strain evidence="4 28">CHL5009T</strain>
        <plasmid evidence="28">pchl5009t-88k</plasmid>
        <plasmid evidence="4">pCHL5009T-88k</plasmid>
    </source>
</reference>
<evidence type="ECO:0000313" key="35">
    <source>
        <dbReference type="Proteomes" id="UP000447081"/>
    </source>
</evidence>
<evidence type="ECO:0000313" key="30">
    <source>
        <dbReference type="Proteomes" id="UP000288459"/>
    </source>
</evidence>
<evidence type="ECO:0000313" key="40">
    <source>
        <dbReference type="Proteomes" id="UP000530628"/>
    </source>
</evidence>
<reference evidence="22 30" key="3">
    <citation type="submission" date="2017-08" db="EMBL/GenBank/DDBJ databases">
        <title>Sequencing of Escherichia coli CCPM 6219.</title>
        <authorList>
            <person name="Liu S.-L."/>
            <person name="Zhou Y.-J."/>
            <person name="Zhao M.-F."/>
        </authorList>
    </citation>
    <scope>NUCLEOTIDE SEQUENCE [LARGE SCALE GENOMIC DNA]</scope>
    <source>
        <strain evidence="22 30">CCPM 6219</strain>
    </source>
</reference>
<evidence type="ECO:0000313" key="33">
    <source>
        <dbReference type="Proteomes" id="UP000359125"/>
    </source>
</evidence>
<dbReference type="EMBL" id="NPIM01000058">
    <property type="protein sequence ID" value="RVE16388.1"/>
    <property type="molecule type" value="Genomic_DNA"/>
</dbReference>
<proteinExistence type="inferred from homology"/>
<geneLocation type="plasmid" evidence="3">
    <name>pEc9</name>
</geneLocation>
<dbReference type="Proteomes" id="UP000321461">
    <property type="component" value="Unassembled WGS sequence"/>
</dbReference>
<reference evidence="15 33" key="8">
    <citation type="journal article" date="2019" name="Environ. Health Perspect.">
        <title>Inter-host Transmission of Carbapenemase-Producing Escherichia coli among Humans and Backyard Animals.</title>
        <authorList>
            <person name="Li J."/>
            <person name="Bi Z."/>
            <person name="Ma S."/>
            <person name="Chen B."/>
            <person name="Cai C."/>
            <person name="He J."/>
            <person name="Schwarz S."/>
            <person name="Sun C."/>
            <person name="Zhou Y."/>
            <person name="Yin J."/>
            <person name="Hulth A."/>
            <person name="Wang Y."/>
            <person name="Shen Z."/>
            <person name="Wang S."/>
            <person name="Wu C."/>
            <person name="Nilsson L.E."/>
            <person name="Walsh T.R."/>
            <person name="Borjesson S."/>
            <person name="Shen J."/>
            <person name="Sun Q."/>
            <person name="Wang Y."/>
        </authorList>
    </citation>
    <scope>NUCLEOTIDE SEQUENCE [LARGE SCALE GENOMIC DNA]</scope>
    <source>
        <strain evidence="15 33">A016f</strain>
    </source>
</reference>
<reference evidence="21 31" key="11">
    <citation type="submission" date="2019-08" db="EMBL/GenBank/DDBJ databases">
        <authorList>
            <person name="Chen F.-J."/>
            <person name="Wu H.-C."/>
            <person name="Liao Y.-C."/>
            <person name="Kuo S.-C."/>
        </authorList>
    </citation>
    <scope>NUCLEOTIDE SEQUENCE [LARGE SCALE GENOMIC DNA]</scope>
    <source>
        <strain evidence="21 31">NCYU-26-73</strain>
        <plasmid evidence="31">pncyu-26-73-2</plasmid>
        <plasmid evidence="21">pNCYU-26-73-2</plasmid>
    </source>
</reference>
<dbReference type="Proteomes" id="UP000480485">
    <property type="component" value="Unassembled WGS sequence"/>
</dbReference>
<dbReference type="EMBL" id="ABKSHZ030000018">
    <property type="protein sequence ID" value="EMM9724251.1"/>
    <property type="molecule type" value="Genomic_DNA"/>
</dbReference>
<evidence type="ECO:0000313" key="26">
    <source>
        <dbReference type="Proteomes" id="UP000050556"/>
    </source>
</evidence>
<evidence type="ECO:0000313" key="20">
    <source>
        <dbReference type="EMBL" id="NDR95414.1"/>
    </source>
</evidence>
<name>A0A024KY29_ECOLX</name>
<dbReference type="EMBL" id="WCEW01000054">
    <property type="protein sequence ID" value="MTE92092.1"/>
    <property type="molecule type" value="Genomic_DNA"/>
</dbReference>
<evidence type="ECO:0000313" key="10">
    <source>
        <dbReference type="EMBL" id="MBA7721539.1"/>
    </source>
</evidence>
<dbReference type="EMBL" id="AASWOY010000137">
    <property type="protein sequence ID" value="EFH6652174.1"/>
    <property type="molecule type" value="Genomic_DNA"/>
</dbReference>
<dbReference type="Pfam" id="PF01051">
    <property type="entry name" value="Rep3_N"/>
    <property type="match status" value="1"/>
</dbReference>
<evidence type="ECO:0000313" key="9">
    <source>
        <dbReference type="EMBL" id="KPO06295.1"/>
    </source>
</evidence>
<geneLocation type="plasmid" evidence="31">
    <name>pncyu-26-73-2</name>
</geneLocation>
<reference evidence="9 26" key="1">
    <citation type="journal article" date="2015" name="Front. Microbiol.">
        <title>Genetic determinants of heat resistance in Escherichia coli.</title>
        <authorList>
            <person name="Mercer R.G."/>
            <person name="Zheng J."/>
            <person name="Garcia-Hernandez R."/>
            <person name="Ruan L."/>
            <person name="Ganzle M.G."/>
            <person name="McMullen L.M."/>
        </authorList>
    </citation>
    <scope>NUCLEOTIDE SEQUENCE [LARGE SCALE GENOMIC DNA]</scope>
    <source>
        <strain evidence="9 26">AW1.3</strain>
    </source>
</reference>
<dbReference type="EMBL" id="WUIY01000026">
    <property type="protein sequence ID" value="MXI74267.1"/>
    <property type="molecule type" value="Genomic_DNA"/>
</dbReference>
<dbReference type="Proteomes" id="UP000530628">
    <property type="component" value="Unassembled WGS sequence"/>
</dbReference>
<evidence type="ECO:0000313" key="16">
    <source>
        <dbReference type="EMBL" id="MTE92092.1"/>
    </source>
</evidence>
<dbReference type="InterPro" id="IPR000525">
    <property type="entry name" value="Initiator_Rep_WH1"/>
</dbReference>
<evidence type="ECO:0000256" key="1">
    <source>
        <dbReference type="ARBA" id="ARBA00038283"/>
    </source>
</evidence>
<dbReference type="GeneID" id="86863715"/>
<evidence type="ECO:0000313" key="11">
    <source>
        <dbReference type="EMBL" id="MBB2469426.1"/>
    </source>
</evidence>
<dbReference type="EMBL" id="CP042617">
    <property type="protein sequence ID" value="QED76312.1"/>
    <property type="molecule type" value="Genomic_DNA"/>
</dbReference>
<dbReference type="Proteomes" id="UP000486847">
    <property type="component" value="Unassembled WGS sequence"/>
</dbReference>